<evidence type="ECO:0000256" key="1">
    <source>
        <dbReference type="SAM" id="Phobius"/>
    </source>
</evidence>
<keyword evidence="1" id="KW-1133">Transmembrane helix</keyword>
<organism evidence="2 3">
    <name type="scientific">Alteromonas gilva</name>
    <dbReference type="NCBI Taxonomy" id="2987522"/>
    <lineage>
        <taxon>Bacteria</taxon>
        <taxon>Pseudomonadati</taxon>
        <taxon>Pseudomonadota</taxon>
        <taxon>Gammaproteobacteria</taxon>
        <taxon>Alteromonadales</taxon>
        <taxon>Alteromonadaceae</taxon>
        <taxon>Alteromonas/Salinimonas group</taxon>
        <taxon>Alteromonas</taxon>
    </lineage>
</organism>
<evidence type="ECO:0000313" key="2">
    <source>
        <dbReference type="EMBL" id="MDC8832970.1"/>
    </source>
</evidence>
<keyword evidence="1" id="KW-0812">Transmembrane</keyword>
<keyword evidence="3" id="KW-1185">Reference proteome</keyword>
<dbReference type="EMBL" id="JAQQXP010000004">
    <property type="protein sequence ID" value="MDC8832970.1"/>
    <property type="molecule type" value="Genomic_DNA"/>
</dbReference>
<comment type="caution">
    <text evidence="2">The sequence shown here is derived from an EMBL/GenBank/DDBJ whole genome shotgun (WGS) entry which is preliminary data.</text>
</comment>
<dbReference type="RefSeq" id="WP_273642874.1">
    <property type="nucleotide sequence ID" value="NZ_JAQQXP010000004.1"/>
</dbReference>
<feature type="transmembrane region" description="Helical" evidence="1">
    <location>
        <begin position="96"/>
        <end position="122"/>
    </location>
</feature>
<dbReference type="PANTHER" id="PTHR35531">
    <property type="entry name" value="INNER MEMBRANE PROTEIN YBCI-RELATED"/>
    <property type="match status" value="1"/>
</dbReference>
<keyword evidence="2" id="KW-0378">Hydrolase</keyword>
<gene>
    <name evidence="2" type="ORF">OIK42_19625</name>
</gene>
<reference evidence="2 3" key="1">
    <citation type="submission" date="2022-10" db="EMBL/GenBank/DDBJ databases">
        <title>Alteromonas sp. chi3 Genome sequencing.</title>
        <authorList>
            <person name="Park S."/>
        </authorList>
    </citation>
    <scope>NUCLEOTIDE SEQUENCE [LARGE SCALE GENOMIC DNA]</scope>
    <source>
        <strain evidence="3">chi3</strain>
    </source>
</reference>
<feature type="transmembrane region" description="Helical" evidence="1">
    <location>
        <begin position="31"/>
        <end position="48"/>
    </location>
</feature>
<evidence type="ECO:0000313" key="3">
    <source>
        <dbReference type="Proteomes" id="UP001218788"/>
    </source>
</evidence>
<dbReference type="Pfam" id="PF04307">
    <property type="entry name" value="YdjM"/>
    <property type="match status" value="1"/>
</dbReference>
<proteinExistence type="predicted"/>
<protein>
    <submittedName>
        <fullName evidence="2">Metal-dependent hydrolase</fullName>
    </submittedName>
</protein>
<sequence length="159" mass="17672">MMIAGHMIVAASAFVSYVHWATGGAWQADTSFALTWGLVMLGVLLPDIDHPDSTIGRRCRWLSYPIHIVFGHRGFTHSLLACALIVLLAYQFEALWIYWVAVGYFLHLLGDFLTPSGVTLFYPSRKTYRAWLVADTNSIGEWVLSLGIASASLTYVIGF</sequence>
<keyword evidence="1" id="KW-0472">Membrane</keyword>
<accession>A0ABT5L7C8</accession>
<dbReference type="InterPro" id="IPR007404">
    <property type="entry name" value="YdjM-like"/>
</dbReference>
<dbReference type="PANTHER" id="PTHR35531:SF1">
    <property type="entry name" value="INNER MEMBRANE PROTEIN YBCI-RELATED"/>
    <property type="match status" value="1"/>
</dbReference>
<feature type="transmembrane region" description="Helical" evidence="1">
    <location>
        <begin position="69"/>
        <end position="90"/>
    </location>
</feature>
<dbReference type="GO" id="GO:0016787">
    <property type="term" value="F:hydrolase activity"/>
    <property type="evidence" value="ECO:0007669"/>
    <property type="project" value="UniProtKB-KW"/>
</dbReference>
<name>A0ABT5L7C8_9ALTE</name>
<dbReference type="Proteomes" id="UP001218788">
    <property type="component" value="Unassembled WGS sequence"/>
</dbReference>